<reference evidence="1 2" key="1">
    <citation type="submission" date="2013-11" db="EMBL/GenBank/DDBJ databases">
        <title>The Genome Sequence of Phytophthora parasitica P1976.</title>
        <authorList>
            <consortium name="The Broad Institute Genomics Platform"/>
            <person name="Russ C."/>
            <person name="Tyler B."/>
            <person name="Panabieres F."/>
            <person name="Shan W."/>
            <person name="Tripathy S."/>
            <person name="Grunwald N."/>
            <person name="Machado M."/>
            <person name="Johnson C.S."/>
            <person name="Walker B."/>
            <person name="Young S."/>
            <person name="Zeng Q."/>
            <person name="Gargeya S."/>
            <person name="Fitzgerald M."/>
            <person name="Haas B."/>
            <person name="Abouelleil A."/>
            <person name="Allen A.W."/>
            <person name="Alvarado L."/>
            <person name="Arachchi H.M."/>
            <person name="Berlin A.M."/>
            <person name="Chapman S.B."/>
            <person name="Gainer-Dewar J."/>
            <person name="Goldberg J."/>
            <person name="Griggs A."/>
            <person name="Gujja S."/>
            <person name="Hansen M."/>
            <person name="Howarth C."/>
            <person name="Imamovic A."/>
            <person name="Ireland A."/>
            <person name="Larimer J."/>
            <person name="McCowan C."/>
            <person name="Murphy C."/>
            <person name="Pearson M."/>
            <person name="Poon T.W."/>
            <person name="Priest M."/>
            <person name="Roberts A."/>
            <person name="Saif S."/>
            <person name="Shea T."/>
            <person name="Sisk P."/>
            <person name="Sykes S."/>
            <person name="Wortman J."/>
            <person name="Nusbaum C."/>
            <person name="Birren B."/>
        </authorList>
    </citation>
    <scope>NUCLEOTIDE SEQUENCE [LARGE SCALE GENOMIC DNA]</scope>
    <source>
        <strain evidence="1 2">P1976</strain>
    </source>
</reference>
<accession>A0A081AG32</accession>
<dbReference type="Proteomes" id="UP000028582">
    <property type="component" value="Unassembled WGS sequence"/>
</dbReference>
<dbReference type="OrthoDB" id="97590at2759"/>
<evidence type="ECO:0000313" key="1">
    <source>
        <dbReference type="EMBL" id="ETO77843.1"/>
    </source>
</evidence>
<comment type="caution">
    <text evidence="1">The sequence shown here is derived from an EMBL/GenBank/DDBJ whole genome shotgun (WGS) entry which is preliminary data.</text>
</comment>
<gene>
    <name evidence="1" type="ORF">F444_07022</name>
</gene>
<protein>
    <submittedName>
        <fullName evidence="1">Uncharacterized protein</fullName>
    </submittedName>
</protein>
<evidence type="ECO:0000313" key="2">
    <source>
        <dbReference type="Proteomes" id="UP000028582"/>
    </source>
</evidence>
<sequence length="263" mass="29841">MARTVPVAPKPRLFDEYEMPTSAAHKARICSLQMLVKEQPVERYTSVLQKRRFRAAFDDVAWEQNLRKVYEDTDYHQLKHFDIDPMPLNEPSFELLLSTVDDIIETSSMENVATASDEDKTTLIDAVMRAVCRECTSQTKIERHVLFKGKALESFGRVDLLRDGNLENAIVVECDEQNFDKGIARMVITAETALLERLEKDPQMDEHIYGIVSDLLTWQVMEVGAEGARFCKLKVDESEKEDGLRCVVGALAALLQGKEARDA</sequence>
<name>A0A081AG32_PHYNI</name>
<dbReference type="AlphaFoldDB" id="A0A081AG32"/>
<dbReference type="EMBL" id="ANJA01001272">
    <property type="protein sequence ID" value="ETO77843.1"/>
    <property type="molecule type" value="Genomic_DNA"/>
</dbReference>
<proteinExistence type="predicted"/>
<organism evidence="1 2">
    <name type="scientific">Phytophthora nicotianae P1976</name>
    <dbReference type="NCBI Taxonomy" id="1317066"/>
    <lineage>
        <taxon>Eukaryota</taxon>
        <taxon>Sar</taxon>
        <taxon>Stramenopiles</taxon>
        <taxon>Oomycota</taxon>
        <taxon>Peronosporomycetes</taxon>
        <taxon>Peronosporales</taxon>
        <taxon>Peronosporaceae</taxon>
        <taxon>Phytophthora</taxon>
    </lineage>
</organism>